<reference evidence="2" key="1">
    <citation type="journal article" date="2023" name="bioRxiv">
        <title>Scaffold-level genome assemblies of two parasitoid biocontrol wasps reveal the parthenogenesis mechanism and an associated novel virus.</title>
        <authorList>
            <person name="Inwood S."/>
            <person name="Skelly J."/>
            <person name="Guhlin J."/>
            <person name="Harrop T."/>
            <person name="Goldson S."/>
            <person name="Dearden P."/>
        </authorList>
    </citation>
    <scope>NUCLEOTIDE SEQUENCE</scope>
    <source>
        <strain evidence="2">Irish</strain>
        <tissue evidence="2">Whole body</tissue>
    </source>
</reference>
<sequence length="167" mass="19211">MSQDFENLASAPISTGYFTFKSEKNWSQIDSLKYNDFFTLDVKKLSTIYNCIPFNHYVEVDDNYFTKDQLTFMNSTAEQAKKEYESELEEKNSVSLKNIEKSTCEDTIEEDLDFLLSLKEPIKKNISGSIATNTSAKLKTNESKIKSHSDKSKPIDLEKWLDSVLDD</sequence>
<protein>
    <submittedName>
        <fullName evidence="2">Uncharacterized protein</fullName>
    </submittedName>
</protein>
<feature type="coiled-coil region" evidence="1">
    <location>
        <begin position="70"/>
        <end position="97"/>
    </location>
</feature>
<evidence type="ECO:0000256" key="1">
    <source>
        <dbReference type="SAM" id="Coils"/>
    </source>
</evidence>
<dbReference type="GO" id="GO:0010972">
    <property type="term" value="P:negative regulation of G2/M transition of mitotic cell cycle"/>
    <property type="evidence" value="ECO:0007669"/>
    <property type="project" value="TreeGrafter"/>
</dbReference>
<organism evidence="2 3">
    <name type="scientific">Microctonus aethiopoides</name>
    <dbReference type="NCBI Taxonomy" id="144406"/>
    <lineage>
        <taxon>Eukaryota</taxon>
        <taxon>Metazoa</taxon>
        <taxon>Ecdysozoa</taxon>
        <taxon>Arthropoda</taxon>
        <taxon>Hexapoda</taxon>
        <taxon>Insecta</taxon>
        <taxon>Pterygota</taxon>
        <taxon>Neoptera</taxon>
        <taxon>Endopterygota</taxon>
        <taxon>Hymenoptera</taxon>
        <taxon>Apocrita</taxon>
        <taxon>Ichneumonoidea</taxon>
        <taxon>Braconidae</taxon>
        <taxon>Euphorinae</taxon>
        <taxon>Microctonus</taxon>
    </lineage>
</organism>
<evidence type="ECO:0000313" key="3">
    <source>
        <dbReference type="Proteomes" id="UP001168990"/>
    </source>
</evidence>
<keyword evidence="3" id="KW-1185">Reference proteome</keyword>
<name>A0AA39EW91_9HYME</name>
<dbReference type="PANTHER" id="PTHR16524:SF2">
    <property type="entry name" value="CELL DEATH REGULATOR AVEN"/>
    <property type="match status" value="1"/>
</dbReference>
<evidence type="ECO:0000313" key="2">
    <source>
        <dbReference type="EMBL" id="KAK0158582.1"/>
    </source>
</evidence>
<proteinExistence type="predicted"/>
<dbReference type="PANTHER" id="PTHR16524">
    <property type="entry name" value="CELL DEATH REGULATOR AVEN"/>
    <property type="match status" value="1"/>
</dbReference>
<dbReference type="EMBL" id="JAQQBS010001424">
    <property type="protein sequence ID" value="KAK0158582.1"/>
    <property type="molecule type" value="Genomic_DNA"/>
</dbReference>
<gene>
    <name evidence="2" type="ORF">PV328_009565</name>
</gene>
<dbReference type="AlphaFoldDB" id="A0AA39EW91"/>
<reference evidence="2" key="2">
    <citation type="submission" date="2023-03" db="EMBL/GenBank/DDBJ databases">
        <authorList>
            <person name="Inwood S.N."/>
            <person name="Skelly J.G."/>
            <person name="Guhlin J."/>
            <person name="Harrop T.W.R."/>
            <person name="Goldson S.G."/>
            <person name="Dearden P.K."/>
        </authorList>
    </citation>
    <scope>NUCLEOTIDE SEQUENCE</scope>
    <source>
        <strain evidence="2">Irish</strain>
        <tissue evidence="2">Whole body</tissue>
    </source>
</reference>
<comment type="caution">
    <text evidence="2">The sequence shown here is derived from an EMBL/GenBank/DDBJ whole genome shotgun (WGS) entry which is preliminary data.</text>
</comment>
<keyword evidence="1" id="KW-0175">Coiled coil</keyword>
<accession>A0AA39EW91</accession>
<dbReference type="InterPro" id="IPR026187">
    <property type="entry name" value="Aven"/>
</dbReference>
<dbReference type="Proteomes" id="UP001168990">
    <property type="component" value="Unassembled WGS sequence"/>
</dbReference>